<dbReference type="GO" id="GO:0016787">
    <property type="term" value="F:hydrolase activity"/>
    <property type="evidence" value="ECO:0007669"/>
    <property type="project" value="UniProtKB-KW"/>
</dbReference>
<dbReference type="AlphaFoldDB" id="A0A1J5RJI7"/>
<proteinExistence type="predicted"/>
<dbReference type="PANTHER" id="PTHR36934">
    <property type="entry name" value="BLR0278 PROTEIN"/>
    <property type="match status" value="1"/>
</dbReference>
<organism evidence="2">
    <name type="scientific">mine drainage metagenome</name>
    <dbReference type="NCBI Taxonomy" id="410659"/>
    <lineage>
        <taxon>unclassified sequences</taxon>
        <taxon>metagenomes</taxon>
        <taxon>ecological metagenomes</taxon>
    </lineage>
</organism>
<dbReference type="SUPFAM" id="SSF54637">
    <property type="entry name" value="Thioesterase/thiol ester dehydrase-isomerase"/>
    <property type="match status" value="1"/>
</dbReference>
<gene>
    <name evidence="2" type="primary">flK_5</name>
    <name evidence="2" type="ORF">GALL_297920</name>
</gene>
<dbReference type="PANTHER" id="PTHR36934:SF1">
    <property type="entry name" value="THIOESTERASE DOMAIN-CONTAINING PROTEIN"/>
    <property type="match status" value="1"/>
</dbReference>
<comment type="caution">
    <text evidence="2">The sequence shown here is derived from an EMBL/GenBank/DDBJ whole genome shotgun (WGS) entry which is preliminary data.</text>
</comment>
<reference evidence="2" key="1">
    <citation type="submission" date="2016-10" db="EMBL/GenBank/DDBJ databases">
        <title>Sequence of Gallionella enrichment culture.</title>
        <authorList>
            <person name="Poehlein A."/>
            <person name="Muehling M."/>
            <person name="Daniel R."/>
        </authorList>
    </citation>
    <scope>NUCLEOTIDE SEQUENCE</scope>
</reference>
<dbReference type="InterPro" id="IPR054485">
    <property type="entry name" value="FlK-like_dom"/>
</dbReference>
<dbReference type="PIRSF" id="PIRSF014972">
    <property type="entry name" value="FlK"/>
    <property type="match status" value="1"/>
</dbReference>
<keyword evidence="2" id="KW-0378">Hydrolase</keyword>
<dbReference type="InterPro" id="IPR025540">
    <property type="entry name" value="FlK"/>
</dbReference>
<accession>A0A1J5RJI7</accession>
<name>A0A1J5RJI7_9ZZZZ</name>
<dbReference type="InterPro" id="IPR029069">
    <property type="entry name" value="HotDog_dom_sf"/>
</dbReference>
<sequence length="144" mass="15649">MKPIPTGTRFAFDYTVQPGVTVPALYADTFPEFAQMPGVLATGLMVTLIEGCCQRAILPFLDWPREGSLGVHVDFSHLAPTPPGMTVHVTAEVVAVNGRRVVFRAEAFDAVECISRGTHERMVVDYERFTRKAADKARAAGLAA</sequence>
<protein>
    <submittedName>
        <fullName evidence="2">Fluoroacetyl-CoA thioesterase</fullName>
        <ecNumber evidence="2">3.1.2.29</ecNumber>
    </submittedName>
</protein>
<dbReference type="Gene3D" id="3.10.129.10">
    <property type="entry name" value="Hotdog Thioesterase"/>
    <property type="match status" value="1"/>
</dbReference>
<dbReference type="EMBL" id="MLJW01000377">
    <property type="protein sequence ID" value="OIQ88309.1"/>
    <property type="molecule type" value="Genomic_DNA"/>
</dbReference>
<feature type="domain" description="Fluoroacetyl-CoA-specific thioesterase-like" evidence="1">
    <location>
        <begin position="34"/>
        <end position="126"/>
    </location>
</feature>
<dbReference type="Pfam" id="PF22636">
    <property type="entry name" value="FlK"/>
    <property type="match status" value="1"/>
</dbReference>
<dbReference type="EC" id="3.1.2.29" evidence="2"/>
<evidence type="ECO:0000259" key="1">
    <source>
        <dbReference type="Pfam" id="PF22636"/>
    </source>
</evidence>
<evidence type="ECO:0000313" key="2">
    <source>
        <dbReference type="EMBL" id="OIQ88309.1"/>
    </source>
</evidence>